<sequence>MNTTIESKIFLVGQSEPYRDDPEFKEYYRKNNLSIALCIILDGNLAEPNDNSFQMINKAWNDLLQVAGVEDTGFEHWEDLFPQPQESDTED</sequence>
<proteinExistence type="predicted"/>
<name>A0A6J5TBF0_9CAUD</name>
<evidence type="ECO:0000313" key="1">
    <source>
        <dbReference type="EMBL" id="CAB5219695.1"/>
    </source>
</evidence>
<accession>A0A6J5TBF0</accession>
<organism evidence="1">
    <name type="scientific">uncultured Caudovirales phage</name>
    <dbReference type="NCBI Taxonomy" id="2100421"/>
    <lineage>
        <taxon>Viruses</taxon>
        <taxon>Duplodnaviria</taxon>
        <taxon>Heunggongvirae</taxon>
        <taxon>Uroviricota</taxon>
        <taxon>Caudoviricetes</taxon>
        <taxon>Peduoviridae</taxon>
        <taxon>Maltschvirus</taxon>
        <taxon>Maltschvirus maltsch</taxon>
    </lineage>
</organism>
<dbReference type="EMBL" id="LR798269">
    <property type="protein sequence ID" value="CAB5219695.1"/>
    <property type="molecule type" value="Genomic_DNA"/>
</dbReference>
<protein>
    <submittedName>
        <fullName evidence="1">Uncharacterized protein</fullName>
    </submittedName>
</protein>
<gene>
    <name evidence="1" type="ORF">UFOVP222_114</name>
</gene>
<reference evidence="1" key="1">
    <citation type="submission" date="2020-05" db="EMBL/GenBank/DDBJ databases">
        <authorList>
            <person name="Chiriac C."/>
            <person name="Salcher M."/>
            <person name="Ghai R."/>
            <person name="Kavagutti S V."/>
        </authorList>
    </citation>
    <scope>NUCLEOTIDE SEQUENCE</scope>
</reference>